<keyword evidence="1 4" id="KW-0812">Transmembrane</keyword>
<comment type="subcellular location">
    <subcellularLocation>
        <location evidence="4">Membrane</location>
        <topology evidence="4">Multi-pass membrane protein</topology>
    </subcellularLocation>
</comment>
<reference evidence="7" key="1">
    <citation type="submission" date="2023-08" db="EMBL/GenBank/DDBJ databases">
        <title>Draft sequence of the Babesia gibsoni genome.</title>
        <authorList>
            <person name="Yamagishi J.Y."/>
            <person name="Xuan X.X."/>
        </authorList>
    </citation>
    <scope>NUCLEOTIDE SEQUENCE</scope>
    <source>
        <strain evidence="7">Azabu</strain>
    </source>
</reference>
<keyword evidence="4" id="KW-0813">Transport</keyword>
<keyword evidence="3 4" id="KW-0472">Membrane</keyword>
<evidence type="ECO:0000256" key="6">
    <source>
        <dbReference type="SAM" id="SignalP"/>
    </source>
</evidence>
<protein>
    <recommendedName>
        <fullName evidence="4">Copper transport protein</fullName>
    </recommendedName>
</protein>
<evidence type="ECO:0000256" key="1">
    <source>
        <dbReference type="ARBA" id="ARBA00022692"/>
    </source>
</evidence>
<sequence length="324" mass="35379">MRTLFVAFILADYYTCYVNGIGTSGEEGQSANTDSVSRIGLSSQLSKGSEEDVLSDFKEIADSTLESAGGNAVKSLIHDEGYLHGPSHGGERIPANGPEKSRPFSRDSISDVKGNDSEHGLNTSCNGLPSGEHCLPQKCSSHKGGAHKQQHQGSYTVPRTVIHTSGGCCSNSSEKADEEKECSEKPESCGMAAYFYNSYDSVILFSFWRTKSAGSYFPTLCIVFALSLFTVFMKLARNRMTEKYMSKSRQHQYTLEHLFLGVIAFIVSFLDFSIMLVVMTYNVGIVLTVCVAYAIGYVLSCYTIPLLEGGNRKNPHCECPADCC</sequence>
<evidence type="ECO:0000256" key="2">
    <source>
        <dbReference type="ARBA" id="ARBA00022989"/>
    </source>
</evidence>
<dbReference type="PANTHER" id="PTHR12483">
    <property type="entry name" value="SOLUTE CARRIER FAMILY 31 COPPER TRANSPORTERS"/>
    <property type="match status" value="1"/>
</dbReference>
<feature type="transmembrane region" description="Helical" evidence="4">
    <location>
        <begin position="285"/>
        <end position="307"/>
    </location>
</feature>
<name>A0AAD8LRF6_BABGI</name>
<dbReference type="EMBL" id="JAVEPI010000002">
    <property type="protein sequence ID" value="KAK1443621.1"/>
    <property type="molecule type" value="Genomic_DNA"/>
</dbReference>
<evidence type="ECO:0000256" key="4">
    <source>
        <dbReference type="RuleBase" id="RU367022"/>
    </source>
</evidence>
<keyword evidence="8" id="KW-1185">Reference proteome</keyword>
<evidence type="ECO:0000256" key="5">
    <source>
        <dbReference type="SAM" id="MobiDB-lite"/>
    </source>
</evidence>
<dbReference type="GO" id="GO:0016020">
    <property type="term" value="C:membrane"/>
    <property type="evidence" value="ECO:0007669"/>
    <property type="project" value="UniProtKB-SubCell"/>
</dbReference>
<dbReference type="Pfam" id="PF04145">
    <property type="entry name" value="Ctr"/>
    <property type="match status" value="1"/>
</dbReference>
<keyword evidence="4" id="KW-0186">Copper</keyword>
<proteinExistence type="inferred from homology"/>
<evidence type="ECO:0000256" key="3">
    <source>
        <dbReference type="ARBA" id="ARBA00023136"/>
    </source>
</evidence>
<feature type="signal peptide" evidence="6">
    <location>
        <begin position="1"/>
        <end position="20"/>
    </location>
</feature>
<dbReference type="GO" id="GO:0005375">
    <property type="term" value="F:copper ion transmembrane transporter activity"/>
    <property type="evidence" value="ECO:0007669"/>
    <property type="project" value="UniProtKB-UniRule"/>
</dbReference>
<keyword evidence="4" id="KW-0406">Ion transport</keyword>
<feature type="compositionally biased region" description="Basic and acidic residues" evidence="5">
    <location>
        <begin position="99"/>
        <end position="119"/>
    </location>
</feature>
<keyword evidence="6" id="KW-0732">Signal</keyword>
<gene>
    <name evidence="7" type="ORF">BgAZ_204970</name>
</gene>
<feature type="transmembrane region" description="Helical" evidence="4">
    <location>
        <begin position="257"/>
        <end position="279"/>
    </location>
</feature>
<comment type="similarity">
    <text evidence="4">Belongs to the copper transporter (Ctr) (TC 1.A.56) family. SLC31A subfamily.</text>
</comment>
<feature type="chain" id="PRO_5041949594" description="Copper transport protein" evidence="6">
    <location>
        <begin position="21"/>
        <end position="324"/>
    </location>
</feature>
<evidence type="ECO:0000313" key="8">
    <source>
        <dbReference type="Proteomes" id="UP001230268"/>
    </source>
</evidence>
<keyword evidence="2 4" id="KW-1133">Transmembrane helix</keyword>
<dbReference type="Proteomes" id="UP001230268">
    <property type="component" value="Unassembled WGS sequence"/>
</dbReference>
<comment type="caution">
    <text evidence="7">The sequence shown here is derived from an EMBL/GenBank/DDBJ whole genome shotgun (WGS) entry which is preliminary data.</text>
</comment>
<dbReference type="AlphaFoldDB" id="A0AAD8LRF6"/>
<accession>A0AAD8LRF6</accession>
<evidence type="ECO:0000313" key="7">
    <source>
        <dbReference type="EMBL" id="KAK1443621.1"/>
    </source>
</evidence>
<dbReference type="InterPro" id="IPR007274">
    <property type="entry name" value="Cop_transporter"/>
</dbReference>
<keyword evidence="4" id="KW-0187">Copper transport</keyword>
<feature type="transmembrane region" description="Helical" evidence="4">
    <location>
        <begin position="216"/>
        <end position="236"/>
    </location>
</feature>
<feature type="region of interest" description="Disordered" evidence="5">
    <location>
        <begin position="80"/>
        <end position="120"/>
    </location>
</feature>
<organism evidence="7 8">
    <name type="scientific">Babesia gibsoni</name>
    <dbReference type="NCBI Taxonomy" id="33632"/>
    <lineage>
        <taxon>Eukaryota</taxon>
        <taxon>Sar</taxon>
        <taxon>Alveolata</taxon>
        <taxon>Apicomplexa</taxon>
        <taxon>Aconoidasida</taxon>
        <taxon>Piroplasmida</taxon>
        <taxon>Babesiidae</taxon>
        <taxon>Babesia</taxon>
    </lineage>
</organism>